<feature type="compositionally biased region" description="Polar residues" evidence="1">
    <location>
        <begin position="517"/>
        <end position="526"/>
    </location>
</feature>
<sequence>MPGLVRGKNTPRDSPCEVHSAPSGRSIVCRNKSRYYFSSKDSKFSRLRSRNSATRSGLGRKENGQNNWRMPSEFDQSREVVDESAANHFSLTANGSSNTVPALKVLVTSSDANSNMAVLIDPSAGSSVDGHVSSYSTDSEDLDDSCSSADSSGAATSLSPASFSSLGSPSAREKTPISDTTGNQYLDFSQGSKAAPIFEESQKSEENANELNTKKSSEEDQENISSPDEEKSLNLDSVTDNMCNVYDNTPAGELDENDNCEKPLPHILSQGNTPVSTLHVMNMEQLDNRTSSCDKNSSSKGDTLLKTTYIYASSNAPRKASLKLSKSEGHEASRGQTVTKVAKSATVASSFSGGPRIINVEDRQVQLSKTASKTKEQSENRSRNSEVQLNKPINSVTNELPAREENINDSSGRIALDLSQTPSHSGDNEPSAASLGNNQRQRSLGPEPLNGTDSAAVGDGSNPSGADTLTVDINSISLQRSQSYPQVTPKQLFMPIRLSPEQSGLFCDDQRDEEDLQQGTEENPVTSAPEAISTTTLLTSSISESVVVTTTTATGTTVTTTGSSPNEKTSQSDANSECDNKRNKRNQKVPQSNLPVARVNPQANPNAGAPSAATPAHQASPQQPATDSPPKTPQYPFYQPYPIHQQQQHAFYPTPQLYPVPPGLYMHDPVAGGAGYLAHSPFPAMYLPETPSLCDQTYFQDPAHINYQPYIPPQVCLKTAPSFCLSAEGQNASGGAYRLGGEADKTFNSVGSNHNRNLKGSGSKVEGANVNTSDNKAPSPQTTSDPKANSSVSDRSDHRGSSRNNSSNTKRKTHKQPLLPDPYIPKLSDRVAQVSSTDSTPPSMVQGGLDIQPGVFQPQQHQYLPQHPCQPHQMLQPHHPFFVQHMGGNGPNPPVFQGNFYEHIGPSGALSAHHSVNGVLMATPPPGAGLHLPGHVSSGQSERPPPAASNNDALSSTSPALESASATVGFVTDSSGLVIYGPQPPAAHSPALCLPLISPGSLPRPNTAPIVNPGVECHPQQQQPPPPPPPPPHHPQHLVPSEVEDQHQTGGVTNVTVPSGEGEDTSQQLPVQSRLVYIPDPSGGGYVAMDFSVLQAQMEALGGYSSLPGNQGVPAQDRSYRTPDPQGIPEDIAKNPFMNSAIHRFSAVLGLDSDRDDVGNDDDNDDDDDDESGGGSSGCGSDAYFISNCNSHDV</sequence>
<feature type="region of interest" description="Disordered" evidence="1">
    <location>
        <begin position="1004"/>
        <end position="1071"/>
    </location>
</feature>
<evidence type="ECO:0000313" key="2">
    <source>
        <dbReference type="EMBL" id="GFO48902.1"/>
    </source>
</evidence>
<proteinExistence type="predicted"/>
<reference evidence="2 3" key="1">
    <citation type="journal article" date="2021" name="Elife">
        <title>Chloroplast acquisition without the gene transfer in kleptoplastic sea slugs, Plakobranchus ocellatus.</title>
        <authorList>
            <person name="Maeda T."/>
            <person name="Takahashi S."/>
            <person name="Yoshida T."/>
            <person name="Shimamura S."/>
            <person name="Takaki Y."/>
            <person name="Nagai Y."/>
            <person name="Toyoda A."/>
            <person name="Suzuki Y."/>
            <person name="Arimoto A."/>
            <person name="Ishii H."/>
            <person name="Satoh N."/>
            <person name="Nishiyama T."/>
            <person name="Hasebe M."/>
            <person name="Maruyama T."/>
            <person name="Minagawa J."/>
            <person name="Obokata J."/>
            <person name="Shigenobu S."/>
        </authorList>
    </citation>
    <scope>NUCLEOTIDE SEQUENCE [LARGE SCALE GENOMIC DNA]</scope>
</reference>
<feature type="compositionally biased region" description="Polar residues" evidence="1">
    <location>
        <begin position="1048"/>
        <end position="1057"/>
    </location>
</feature>
<feature type="compositionally biased region" description="Low complexity" evidence="1">
    <location>
        <begin position="555"/>
        <end position="564"/>
    </location>
</feature>
<feature type="region of interest" description="Disordered" evidence="1">
    <location>
        <begin position="47"/>
        <end position="70"/>
    </location>
</feature>
<name>A0AAV4DX64_9GAST</name>
<keyword evidence="3" id="KW-1185">Reference proteome</keyword>
<comment type="caution">
    <text evidence="2">The sequence shown here is derived from an EMBL/GenBank/DDBJ whole genome shotgun (WGS) entry which is preliminary data.</text>
</comment>
<dbReference type="Proteomes" id="UP000735302">
    <property type="component" value="Unassembled WGS sequence"/>
</dbReference>
<feature type="compositionally biased region" description="Polar residues" evidence="1">
    <location>
        <begin position="385"/>
        <end position="398"/>
    </location>
</feature>
<feature type="compositionally biased region" description="Polar residues" evidence="1">
    <location>
        <begin position="769"/>
        <end position="789"/>
    </location>
</feature>
<feature type="region of interest" description="Disordered" evidence="1">
    <location>
        <begin position="359"/>
        <end position="402"/>
    </location>
</feature>
<feature type="compositionally biased region" description="Polar residues" evidence="1">
    <location>
        <begin position="617"/>
        <end position="626"/>
    </location>
</feature>
<feature type="compositionally biased region" description="Polar residues" evidence="1">
    <location>
        <begin position="177"/>
        <end position="192"/>
    </location>
</feature>
<feature type="region of interest" description="Disordered" evidence="1">
    <location>
        <begin position="555"/>
        <end position="639"/>
    </location>
</feature>
<dbReference type="AlphaFoldDB" id="A0AAV4DX64"/>
<feature type="region of interest" description="Disordered" evidence="1">
    <location>
        <begin position="748"/>
        <end position="825"/>
    </location>
</feature>
<feature type="compositionally biased region" description="Low complexity" evidence="1">
    <location>
        <begin position="145"/>
        <end position="170"/>
    </location>
</feature>
<feature type="region of interest" description="Disordered" evidence="1">
    <location>
        <begin position="511"/>
        <end position="531"/>
    </location>
</feature>
<feature type="compositionally biased region" description="Acidic residues" evidence="1">
    <location>
        <begin position="1159"/>
        <end position="1172"/>
    </location>
</feature>
<evidence type="ECO:0000313" key="3">
    <source>
        <dbReference type="Proteomes" id="UP000735302"/>
    </source>
</evidence>
<feature type="region of interest" description="Disordered" evidence="1">
    <location>
        <begin position="1150"/>
        <end position="1184"/>
    </location>
</feature>
<feature type="compositionally biased region" description="Polar residues" evidence="1">
    <location>
        <begin position="565"/>
        <end position="577"/>
    </location>
</feature>
<feature type="region of interest" description="Disordered" evidence="1">
    <location>
        <begin position="921"/>
        <end position="960"/>
    </location>
</feature>
<accession>A0AAV4DX64</accession>
<feature type="region of interest" description="Disordered" evidence="1">
    <location>
        <begin position="121"/>
        <end position="237"/>
    </location>
</feature>
<feature type="compositionally biased region" description="Basic and acidic residues" evidence="1">
    <location>
        <begin position="373"/>
        <end position="384"/>
    </location>
</feature>
<feature type="compositionally biased region" description="Pro residues" evidence="1">
    <location>
        <begin position="1022"/>
        <end position="1033"/>
    </location>
</feature>
<feature type="compositionally biased region" description="Polar residues" evidence="1">
    <location>
        <begin position="948"/>
        <end position="960"/>
    </location>
</feature>
<evidence type="ECO:0000256" key="1">
    <source>
        <dbReference type="SAM" id="MobiDB-lite"/>
    </source>
</evidence>
<protein>
    <submittedName>
        <fullName evidence="2">Uncharacterized protein</fullName>
    </submittedName>
</protein>
<organism evidence="2 3">
    <name type="scientific">Plakobranchus ocellatus</name>
    <dbReference type="NCBI Taxonomy" id="259542"/>
    <lineage>
        <taxon>Eukaryota</taxon>
        <taxon>Metazoa</taxon>
        <taxon>Spiralia</taxon>
        <taxon>Lophotrochozoa</taxon>
        <taxon>Mollusca</taxon>
        <taxon>Gastropoda</taxon>
        <taxon>Heterobranchia</taxon>
        <taxon>Euthyneura</taxon>
        <taxon>Panpulmonata</taxon>
        <taxon>Sacoglossa</taxon>
        <taxon>Placobranchoidea</taxon>
        <taxon>Plakobranchidae</taxon>
        <taxon>Plakobranchus</taxon>
    </lineage>
</organism>
<feature type="region of interest" description="Disordered" evidence="1">
    <location>
        <begin position="417"/>
        <end position="468"/>
    </location>
</feature>
<feature type="region of interest" description="Disordered" evidence="1">
    <location>
        <begin position="1105"/>
        <end position="1128"/>
    </location>
</feature>
<feature type="region of interest" description="Disordered" evidence="1">
    <location>
        <begin position="318"/>
        <end position="338"/>
    </location>
</feature>
<dbReference type="EMBL" id="BLXT01008455">
    <property type="protein sequence ID" value="GFO48902.1"/>
    <property type="molecule type" value="Genomic_DNA"/>
</dbReference>
<feature type="compositionally biased region" description="Basic and acidic residues" evidence="1">
    <location>
        <begin position="200"/>
        <end position="218"/>
    </location>
</feature>
<feature type="region of interest" description="Disordered" evidence="1">
    <location>
        <begin position="1"/>
        <end position="23"/>
    </location>
</feature>
<feature type="compositionally biased region" description="Polar residues" evidence="1">
    <location>
        <begin position="748"/>
        <end position="760"/>
    </location>
</feature>
<gene>
    <name evidence="2" type="ORF">PoB_007540700</name>
</gene>